<feature type="domain" description="Fibronectin type-III" evidence="12">
    <location>
        <begin position="82"/>
        <end position="172"/>
    </location>
</feature>
<dbReference type="FunFam" id="2.60.40.10:FF:000133">
    <property type="entry name" value="Neogenin isoform 1"/>
    <property type="match status" value="1"/>
</dbReference>
<feature type="transmembrane region" description="Helical" evidence="11">
    <location>
        <begin position="594"/>
        <end position="618"/>
    </location>
</feature>
<dbReference type="AlphaFoldDB" id="A0A452S4J2"/>
<dbReference type="PRINTS" id="PR00014">
    <property type="entry name" value="FNTYPEIII"/>
</dbReference>
<dbReference type="CDD" id="cd00063">
    <property type="entry name" value="FN3"/>
    <property type="match status" value="6"/>
</dbReference>
<feature type="domain" description="Fibronectin type-III" evidence="12">
    <location>
        <begin position="482"/>
        <end position="579"/>
    </location>
</feature>
<dbReference type="Pfam" id="PF06583">
    <property type="entry name" value="Neogenin_C"/>
    <property type="match status" value="1"/>
</dbReference>
<evidence type="ECO:0000256" key="5">
    <source>
        <dbReference type="ARBA" id="ARBA00022889"/>
    </source>
</evidence>
<accession>A0A452S4J2</accession>
<dbReference type="PANTHER" id="PTHR44170">
    <property type="entry name" value="PROTEIN SIDEKICK"/>
    <property type="match status" value="1"/>
</dbReference>
<dbReference type="FunFam" id="2.60.40.10:FF:000216">
    <property type="entry name" value="neogenin isoform X1"/>
    <property type="match status" value="1"/>
</dbReference>
<protein>
    <submittedName>
        <fullName evidence="13">Neogenin 1</fullName>
    </submittedName>
</protein>
<dbReference type="Proteomes" id="UP000291022">
    <property type="component" value="Unassembled WGS sequence"/>
</dbReference>
<feature type="compositionally biased region" description="Pro residues" evidence="10">
    <location>
        <begin position="828"/>
        <end position="837"/>
    </location>
</feature>
<feature type="compositionally biased region" description="Polar residues" evidence="10">
    <location>
        <begin position="792"/>
        <end position="811"/>
    </location>
</feature>
<name>A0A452S4J2_URSAM</name>
<evidence type="ECO:0000256" key="4">
    <source>
        <dbReference type="ARBA" id="ARBA00022692"/>
    </source>
</evidence>
<dbReference type="InterPro" id="IPR036116">
    <property type="entry name" value="FN3_sf"/>
</dbReference>
<comment type="subcellular location">
    <subcellularLocation>
        <location evidence="1">Cell membrane</location>
    </subcellularLocation>
    <subcellularLocation>
        <location evidence="2">Membrane</location>
        <topology evidence="2">Single-pass type I membrane protein</topology>
    </subcellularLocation>
</comment>
<keyword evidence="14" id="KW-1185">Reference proteome</keyword>
<keyword evidence="9" id="KW-0325">Glycoprotein</keyword>
<feature type="domain" description="Fibronectin type-III" evidence="12">
    <location>
        <begin position="381"/>
        <end position="477"/>
    </location>
</feature>
<dbReference type="PROSITE" id="PS50853">
    <property type="entry name" value="FN3"/>
    <property type="match status" value="6"/>
</dbReference>
<feature type="domain" description="Fibronectin type-III" evidence="12">
    <location>
        <begin position="282"/>
        <end position="375"/>
    </location>
</feature>
<dbReference type="InterPro" id="IPR003961">
    <property type="entry name" value="FN3_dom"/>
</dbReference>
<reference evidence="13" key="2">
    <citation type="submission" date="2025-08" db="UniProtKB">
        <authorList>
            <consortium name="Ensembl"/>
        </authorList>
    </citation>
    <scope>IDENTIFICATION</scope>
</reference>
<evidence type="ECO:0000259" key="12">
    <source>
        <dbReference type="PROSITE" id="PS50853"/>
    </source>
</evidence>
<evidence type="ECO:0000256" key="3">
    <source>
        <dbReference type="ARBA" id="ARBA00022475"/>
    </source>
</evidence>
<feature type="domain" description="Fibronectin type-III" evidence="12">
    <location>
        <begin position="177"/>
        <end position="272"/>
    </location>
</feature>
<dbReference type="FunFam" id="2.60.40.10:FF:000101">
    <property type="entry name" value="Neogenin isoform 1"/>
    <property type="match status" value="1"/>
</dbReference>
<dbReference type="Ensembl" id="ENSUAMT00000030070.1">
    <property type="protein sequence ID" value="ENSUAMP00000026969.1"/>
    <property type="gene ID" value="ENSUAMG00000019750.1"/>
</dbReference>
<dbReference type="FunFam" id="2.60.40.10:FF:000106">
    <property type="entry name" value="Neogenin isoform 1"/>
    <property type="match status" value="1"/>
</dbReference>
<proteinExistence type="predicted"/>
<feature type="compositionally biased region" description="Pro residues" evidence="10">
    <location>
        <begin position="1"/>
        <end position="16"/>
    </location>
</feature>
<evidence type="ECO:0000313" key="13">
    <source>
        <dbReference type="Ensembl" id="ENSUAMP00000026969.1"/>
    </source>
</evidence>
<feature type="compositionally biased region" description="Polar residues" evidence="10">
    <location>
        <begin position="765"/>
        <end position="784"/>
    </location>
</feature>
<dbReference type="PANTHER" id="PTHR44170:SF14">
    <property type="entry name" value="NEOGENIN"/>
    <property type="match status" value="1"/>
</dbReference>
<keyword evidence="5" id="KW-0130">Cell adhesion</keyword>
<reference evidence="13" key="3">
    <citation type="submission" date="2025-09" db="UniProtKB">
        <authorList>
            <consortium name="Ensembl"/>
        </authorList>
    </citation>
    <scope>IDENTIFICATION</scope>
</reference>
<feature type="region of interest" description="Disordered" evidence="10">
    <location>
        <begin position="628"/>
        <end position="650"/>
    </location>
</feature>
<keyword evidence="3" id="KW-1003">Cell membrane</keyword>
<feature type="region of interest" description="Disordered" evidence="10">
    <location>
        <begin position="1"/>
        <end position="35"/>
    </location>
</feature>
<evidence type="ECO:0000313" key="14">
    <source>
        <dbReference type="Proteomes" id="UP000291022"/>
    </source>
</evidence>
<keyword evidence="7 11" id="KW-0472">Membrane</keyword>
<keyword evidence="6 11" id="KW-1133">Transmembrane helix</keyword>
<evidence type="ECO:0000256" key="11">
    <source>
        <dbReference type="SAM" id="Phobius"/>
    </source>
</evidence>
<dbReference type="SMART" id="SM00060">
    <property type="entry name" value="FN3"/>
    <property type="match status" value="6"/>
</dbReference>
<keyword evidence="4 11" id="KW-0812">Transmembrane</keyword>
<evidence type="ECO:0000256" key="9">
    <source>
        <dbReference type="ARBA" id="ARBA00023180"/>
    </source>
</evidence>
<dbReference type="GO" id="GO:0098609">
    <property type="term" value="P:cell-cell adhesion"/>
    <property type="evidence" value="ECO:0007669"/>
    <property type="project" value="TreeGrafter"/>
</dbReference>
<dbReference type="Pfam" id="PF00041">
    <property type="entry name" value="fn3"/>
    <property type="match status" value="6"/>
</dbReference>
<evidence type="ECO:0000256" key="2">
    <source>
        <dbReference type="ARBA" id="ARBA00004479"/>
    </source>
</evidence>
<dbReference type="FunFam" id="2.60.40.10:FF:000316">
    <property type="entry name" value="Neogenin 1"/>
    <property type="match status" value="1"/>
</dbReference>
<evidence type="ECO:0000256" key="8">
    <source>
        <dbReference type="ARBA" id="ARBA00023157"/>
    </source>
</evidence>
<organism evidence="13 14">
    <name type="scientific">Ursus americanus</name>
    <name type="common">American black bear</name>
    <name type="synonym">Euarctos americanus</name>
    <dbReference type="NCBI Taxonomy" id="9643"/>
    <lineage>
        <taxon>Eukaryota</taxon>
        <taxon>Metazoa</taxon>
        <taxon>Chordata</taxon>
        <taxon>Craniata</taxon>
        <taxon>Vertebrata</taxon>
        <taxon>Euteleostomi</taxon>
        <taxon>Mammalia</taxon>
        <taxon>Eutheria</taxon>
        <taxon>Laurasiatheria</taxon>
        <taxon>Carnivora</taxon>
        <taxon>Caniformia</taxon>
        <taxon>Ursidae</taxon>
        <taxon>Ursus</taxon>
    </lineage>
</organism>
<feature type="domain" description="Fibronectin type-III" evidence="12">
    <location>
        <begin position="1"/>
        <end position="76"/>
    </location>
</feature>
<feature type="region of interest" description="Disordered" evidence="10">
    <location>
        <begin position="763"/>
        <end position="838"/>
    </location>
</feature>
<dbReference type="GO" id="GO:0005886">
    <property type="term" value="C:plasma membrane"/>
    <property type="evidence" value="ECO:0007669"/>
    <property type="project" value="UniProtKB-SubCell"/>
</dbReference>
<feature type="region of interest" description="Disordered" evidence="10">
    <location>
        <begin position="664"/>
        <end position="696"/>
    </location>
</feature>
<dbReference type="InterPro" id="IPR010560">
    <property type="entry name" value="Neogenin_C"/>
</dbReference>
<reference evidence="14" key="1">
    <citation type="submission" date="2016-06" db="EMBL/GenBank/DDBJ databases">
        <title>De novo assembly and RNA-Seq shows season-dependent expression and editing in black bear kidneys.</title>
        <authorList>
            <person name="Korstanje R."/>
            <person name="Srivastava A."/>
            <person name="Sarsani V.K."/>
            <person name="Sheehan S.M."/>
            <person name="Seger R.L."/>
            <person name="Barter M.E."/>
            <person name="Lindqvist C."/>
            <person name="Brody L.C."/>
            <person name="Mullikin J.C."/>
        </authorList>
    </citation>
    <scope>NUCLEOTIDE SEQUENCE [LARGE SCALE GENOMIC DNA]</scope>
</reference>
<dbReference type="SUPFAM" id="SSF49265">
    <property type="entry name" value="Fibronectin type III"/>
    <property type="match status" value="4"/>
</dbReference>
<dbReference type="GeneTree" id="ENSGT00940000156684"/>
<evidence type="ECO:0000256" key="7">
    <source>
        <dbReference type="ARBA" id="ARBA00023136"/>
    </source>
</evidence>
<evidence type="ECO:0000256" key="6">
    <source>
        <dbReference type="ARBA" id="ARBA00022989"/>
    </source>
</evidence>
<evidence type="ECO:0000256" key="1">
    <source>
        <dbReference type="ARBA" id="ARBA00004236"/>
    </source>
</evidence>
<evidence type="ECO:0000256" key="10">
    <source>
        <dbReference type="SAM" id="MobiDB-lite"/>
    </source>
</evidence>
<keyword evidence="8" id="KW-1015">Disulfide bond</keyword>
<dbReference type="Gene3D" id="2.60.40.10">
    <property type="entry name" value="Immunoglobulins"/>
    <property type="match status" value="6"/>
</dbReference>
<feature type="compositionally biased region" description="Polar residues" evidence="10">
    <location>
        <begin position="681"/>
        <end position="696"/>
    </location>
</feature>
<dbReference type="InterPro" id="IPR013783">
    <property type="entry name" value="Ig-like_fold"/>
</dbReference>
<sequence length="923" mass="101719">PSPSYPVPPPTSPPATPQFVSQSRKERVENTSRPGEMQVTIQNLMPATVYVFRVMAQNKHGSGESSAPLRVETQPEVQLPGPAPNIRAYAASPTSITITWETPLSGNGEIQNYKLYYMEKGTDKEQDVDISSHSHTIIGLKKYTEYSFRVVAYNKHGPGVSTQDVAVRTLSDVPSAAPQNLSLEVRNSKSIVIHWQPPPLATQNGQIIGYKIRYRKASRKSDVTETLVTGTQLSQLIEGLDRGTEYNFRVAALTVNGTGPATDWLSAETFESDLDETRVPEVPSSLHVRPLVTSIVVSWTPPENQNIVVRGYAIGYGIGSPHAQTIKVDYKQRYYTIENLDPSSHYVITLKAFNNVGEGIPLYESAVTRPHTVPDPTPMMPPVGVQASILSHDTIRITWADNSLPKHQKITDSRYYTVRWKTNIPANTKYKNANATTLSYLVTGLKANTLYEFSVMVTKGRRSSTWSMTAHGTTFEFVPTSPPKDVTVVSKEGKPRTIIVNWQPPSEANGKITGYIIYYSTDVNAEIHDWVIEPVVGNRLTHQIQELTLDTPYYFKIQARNSKGMGPMSEAVHFRVLSSNSPHGSPTSPLDSSVLLVIIVSVGVVTIVVVVVIAVFCTRRTTSHQKKKRAACKSVNGSHKYKGNSKDVKPPDLWIHHERLELKPIDKSPDPNPIMTDTPIPRNSQDITPVDNSMDSNIHQRRNSYRGHESEDSMSTLAGRRGMRPKMMMPFDSQPPQPVISAHPIHPLDNPHHHFHSNFPAVESVRNTPSTDTMPASSSQTCCTDHQDPEGATSSSYLASSQEEDSGQSLPTAHVRPSHPLKSFAVPAAPPPGPPTYDPALPSTPLLAQQALNHHIHSVKTASIGTLGRSRPPMPVVVPSAPEVQETTRMLEDSESSYEPDELTKEMAHLEGLMKDLNAITTA</sequence>